<organism evidence="2 3">
    <name type="scientific">Aldrovandia affinis</name>
    <dbReference type="NCBI Taxonomy" id="143900"/>
    <lineage>
        <taxon>Eukaryota</taxon>
        <taxon>Metazoa</taxon>
        <taxon>Chordata</taxon>
        <taxon>Craniata</taxon>
        <taxon>Vertebrata</taxon>
        <taxon>Euteleostomi</taxon>
        <taxon>Actinopterygii</taxon>
        <taxon>Neopterygii</taxon>
        <taxon>Teleostei</taxon>
        <taxon>Notacanthiformes</taxon>
        <taxon>Halosauridae</taxon>
        <taxon>Aldrovandia</taxon>
    </lineage>
</organism>
<name>A0AAD7RWB1_9TELE</name>
<dbReference type="AlphaFoldDB" id="A0AAD7RWB1"/>
<dbReference type="EMBL" id="JAINUG010000172">
    <property type="protein sequence ID" value="KAJ8390216.1"/>
    <property type="molecule type" value="Genomic_DNA"/>
</dbReference>
<proteinExistence type="predicted"/>
<comment type="caution">
    <text evidence="2">The sequence shown here is derived from an EMBL/GenBank/DDBJ whole genome shotgun (WGS) entry which is preliminary data.</text>
</comment>
<evidence type="ECO:0000313" key="3">
    <source>
        <dbReference type="Proteomes" id="UP001221898"/>
    </source>
</evidence>
<protein>
    <submittedName>
        <fullName evidence="2">Uncharacterized protein</fullName>
    </submittedName>
</protein>
<reference evidence="2" key="1">
    <citation type="journal article" date="2023" name="Science">
        <title>Genome structures resolve the early diversification of teleost fishes.</title>
        <authorList>
            <person name="Parey E."/>
            <person name="Louis A."/>
            <person name="Montfort J."/>
            <person name="Bouchez O."/>
            <person name="Roques C."/>
            <person name="Iampietro C."/>
            <person name="Lluch J."/>
            <person name="Castinel A."/>
            <person name="Donnadieu C."/>
            <person name="Desvignes T."/>
            <person name="Floi Bucao C."/>
            <person name="Jouanno E."/>
            <person name="Wen M."/>
            <person name="Mejri S."/>
            <person name="Dirks R."/>
            <person name="Jansen H."/>
            <person name="Henkel C."/>
            <person name="Chen W.J."/>
            <person name="Zahm M."/>
            <person name="Cabau C."/>
            <person name="Klopp C."/>
            <person name="Thompson A.W."/>
            <person name="Robinson-Rechavi M."/>
            <person name="Braasch I."/>
            <person name="Lecointre G."/>
            <person name="Bobe J."/>
            <person name="Postlethwait J.H."/>
            <person name="Berthelot C."/>
            <person name="Roest Crollius H."/>
            <person name="Guiguen Y."/>
        </authorList>
    </citation>
    <scope>NUCLEOTIDE SEQUENCE</scope>
    <source>
        <strain evidence="2">NC1722</strain>
    </source>
</reference>
<keyword evidence="3" id="KW-1185">Reference proteome</keyword>
<accession>A0AAD7RWB1</accession>
<sequence>MSVSLEELCALVNVPYEKARLLQQVIDGEADEEGHDKDDVIVEAAEDLHTAGVGTIEQDENGPAKKRKDQLTWKNVRKRRMEGKSYISKRQNGGEIVKLPRNMGPGCESTACQKSSKRNCKMITEEDRQGILKFFW</sequence>
<evidence type="ECO:0000313" key="2">
    <source>
        <dbReference type="EMBL" id="KAJ8390216.1"/>
    </source>
</evidence>
<dbReference type="Proteomes" id="UP001221898">
    <property type="component" value="Unassembled WGS sequence"/>
</dbReference>
<evidence type="ECO:0000256" key="1">
    <source>
        <dbReference type="SAM" id="MobiDB-lite"/>
    </source>
</evidence>
<feature type="region of interest" description="Disordered" evidence="1">
    <location>
        <begin position="51"/>
        <end position="74"/>
    </location>
</feature>
<gene>
    <name evidence="2" type="ORF">AAFF_G00109550</name>
</gene>